<evidence type="ECO:0000256" key="3">
    <source>
        <dbReference type="ARBA" id="ARBA00022552"/>
    </source>
</evidence>
<dbReference type="GO" id="GO:0005655">
    <property type="term" value="C:nucleolar ribonuclease P complex"/>
    <property type="evidence" value="ECO:0007669"/>
    <property type="project" value="TreeGrafter"/>
</dbReference>
<keyword evidence="3" id="KW-0698">rRNA processing</keyword>
<evidence type="ECO:0000256" key="5">
    <source>
        <dbReference type="ARBA" id="ARBA00022694"/>
    </source>
</evidence>
<dbReference type="Pfam" id="PF01876">
    <property type="entry name" value="RNase_P_p30"/>
    <property type="match status" value="1"/>
</dbReference>
<sequence length="269" mass="29864">MSVFMDLNVMYSSNRKLMQSLVETAAHLGYSTVAINYVFELVAKKKQEIPSPKPINEIFDKLPMVQGRSRPIRVLNRLTVVMSDASHYPTNSPAYRFFDLIALQPSSEKVFHAACTLYDIDIICIPVTEKLPFFFKRAPINAAIERGVAFEVSYAAAIRDSTMRRYTIANAVCLMESCKGKNVILSSAADKSWELRGPYDIANLGLLFGLSNRDAKESISSTCRSVLLRAETRSTASGIVHTWKAQQEALQDSADSEAPAAKRIKPSDS</sequence>
<reference evidence="13" key="1">
    <citation type="submission" date="2016-05" db="EMBL/GenBank/DDBJ databases">
        <authorList>
            <person name="Lavstsen T."/>
            <person name="Jespersen J.S."/>
        </authorList>
    </citation>
    <scope>NUCLEOTIDE SEQUENCE</scope>
    <source>
        <tissue evidence="13">Brain</tissue>
    </source>
</reference>
<dbReference type="InterPro" id="IPR018130">
    <property type="entry name" value="Ribosomal_uS2_CS"/>
</dbReference>
<evidence type="ECO:0000256" key="2">
    <source>
        <dbReference type="ARBA" id="ARBA00007331"/>
    </source>
</evidence>
<evidence type="ECO:0000256" key="8">
    <source>
        <dbReference type="ARBA" id="ARBA00053284"/>
    </source>
</evidence>
<dbReference type="SUPFAM" id="SSF89550">
    <property type="entry name" value="PHP domain-like"/>
    <property type="match status" value="1"/>
</dbReference>
<dbReference type="Gene3D" id="3.20.20.140">
    <property type="entry name" value="Metal-dependent hydrolases"/>
    <property type="match status" value="1"/>
</dbReference>
<gene>
    <name evidence="13" type="primary">RPP30</name>
</gene>
<dbReference type="GO" id="GO:0005840">
    <property type="term" value="C:ribosome"/>
    <property type="evidence" value="ECO:0007669"/>
    <property type="project" value="InterPro"/>
</dbReference>
<dbReference type="GO" id="GO:0003723">
    <property type="term" value="F:RNA binding"/>
    <property type="evidence" value="ECO:0007669"/>
    <property type="project" value="TreeGrafter"/>
</dbReference>
<dbReference type="GO" id="GO:0006364">
    <property type="term" value="P:rRNA processing"/>
    <property type="evidence" value="ECO:0007669"/>
    <property type="project" value="UniProtKB-KW"/>
</dbReference>
<dbReference type="InterPro" id="IPR002738">
    <property type="entry name" value="RNase_P_p30"/>
</dbReference>
<proteinExistence type="inferred from homology"/>
<evidence type="ECO:0000256" key="12">
    <source>
        <dbReference type="SAM" id="MobiDB-lite"/>
    </source>
</evidence>
<dbReference type="FunFam" id="3.20.20.140:FF:000031">
    <property type="entry name" value="ribonuclease P protein subunit p30"/>
    <property type="match status" value="1"/>
</dbReference>
<reference evidence="13" key="2">
    <citation type="submission" date="2016-06" db="EMBL/GenBank/DDBJ databases">
        <title>The genome of a short-lived fish provides insights into sex chromosome evolution and the genetic control of aging.</title>
        <authorList>
            <person name="Reichwald K."/>
            <person name="Felder M."/>
            <person name="Petzold A."/>
            <person name="Koch P."/>
            <person name="Groth M."/>
            <person name="Platzer M."/>
        </authorList>
    </citation>
    <scope>NUCLEOTIDE SEQUENCE</scope>
    <source>
        <tissue evidence="13">Brain</tissue>
    </source>
</reference>
<evidence type="ECO:0000256" key="11">
    <source>
        <dbReference type="ARBA" id="ARBA00075070"/>
    </source>
</evidence>
<dbReference type="GO" id="GO:0006412">
    <property type="term" value="P:translation"/>
    <property type="evidence" value="ECO:0007669"/>
    <property type="project" value="InterPro"/>
</dbReference>
<keyword evidence="5" id="KW-0819">tRNA processing</keyword>
<name>A0A1A8M2T8_9TELE</name>
<comment type="subunit">
    <text evidence="9">Component of nuclear RNase P and RNase MRP ribonucleoproteins. RNase P consists of a catalytic RNA moiety and about 10 protein subunits; POP1, POP4, POP5, POP7, RPP14, RPP21, RPP25, RPP30, RPP38 and RPP40. Within the RNase P complex, POP1, POP7 and RPP25 form the 'finger' subcomplex, POP5, RPP14, RPP40 and homodimeric RPP30 form the 'palm' subcomplex, and RPP21, POP4 and RPP38 form the 'wrist' subcomplex. All subunits of the RNase P complex interact with the catalytic RNA. Several subunits of RNase P are also part of the RNase MRP complex. RNase MRP consists of a catalytic RNA moiety and about 8 protein subunits; POP1, POP7, RPP25, RPP30, RPP38, RPP40 and possibly also POP4 and POP5.</text>
</comment>
<feature type="region of interest" description="Disordered" evidence="12">
    <location>
        <begin position="250"/>
        <end position="269"/>
    </location>
</feature>
<evidence type="ECO:0000313" key="13">
    <source>
        <dbReference type="EMBL" id="SBR50589.1"/>
    </source>
</evidence>
<dbReference type="AlphaFoldDB" id="A0A1A8M2T8"/>
<evidence type="ECO:0000256" key="4">
    <source>
        <dbReference type="ARBA" id="ARBA00022553"/>
    </source>
</evidence>
<evidence type="ECO:0000256" key="7">
    <source>
        <dbReference type="ARBA" id="ARBA00023242"/>
    </source>
</evidence>
<dbReference type="InterPro" id="IPR016195">
    <property type="entry name" value="Pol/histidinol_Pase-like"/>
</dbReference>
<dbReference type="PROSITE" id="PS00962">
    <property type="entry name" value="RIBOSOMAL_S2_1"/>
    <property type="match status" value="1"/>
</dbReference>
<dbReference type="GO" id="GO:0008033">
    <property type="term" value="P:tRNA processing"/>
    <property type="evidence" value="ECO:0007669"/>
    <property type="project" value="UniProtKB-KW"/>
</dbReference>
<comment type="similarity">
    <text evidence="2">Belongs to the eukaryotic/archaeal RNase P protein component 3 family.</text>
</comment>
<keyword evidence="6" id="KW-0007">Acetylation</keyword>
<comment type="function">
    <text evidence="8">Component of ribonuclease P, a ribonucleoprotein complex that generates mature tRNA molecules by cleaving their 5'-ends. Also a component of the MRP ribonuclease complex, which cleaves pre-rRNA sequences.</text>
</comment>
<evidence type="ECO:0000256" key="6">
    <source>
        <dbReference type="ARBA" id="ARBA00022990"/>
    </source>
</evidence>
<protein>
    <recommendedName>
        <fullName evidence="10">Ribonuclease P protein subunit p30</fullName>
    </recommendedName>
    <alternativeName>
        <fullName evidence="11">RNase P subunit 2</fullName>
    </alternativeName>
</protein>
<evidence type="ECO:0000256" key="9">
    <source>
        <dbReference type="ARBA" id="ARBA00065838"/>
    </source>
</evidence>
<organism evidence="13">
    <name type="scientific">Nothobranchius pienaari</name>
    <dbReference type="NCBI Taxonomy" id="704102"/>
    <lineage>
        <taxon>Eukaryota</taxon>
        <taxon>Metazoa</taxon>
        <taxon>Chordata</taxon>
        <taxon>Craniata</taxon>
        <taxon>Vertebrata</taxon>
        <taxon>Euteleostomi</taxon>
        <taxon>Actinopterygii</taxon>
        <taxon>Neopterygii</taxon>
        <taxon>Teleostei</taxon>
        <taxon>Neoteleostei</taxon>
        <taxon>Acanthomorphata</taxon>
        <taxon>Ovalentaria</taxon>
        <taxon>Atherinomorphae</taxon>
        <taxon>Cyprinodontiformes</taxon>
        <taxon>Nothobranchiidae</taxon>
        <taxon>Nothobranchius</taxon>
    </lineage>
</organism>
<dbReference type="EMBL" id="HAEF01010548">
    <property type="protein sequence ID" value="SBR50589.1"/>
    <property type="molecule type" value="Transcribed_RNA"/>
</dbReference>
<evidence type="ECO:0000256" key="10">
    <source>
        <dbReference type="ARBA" id="ARBA00068480"/>
    </source>
</evidence>
<accession>A0A1A8M2T8</accession>
<dbReference type="GO" id="GO:0003735">
    <property type="term" value="F:structural constituent of ribosome"/>
    <property type="evidence" value="ECO:0007669"/>
    <property type="project" value="InterPro"/>
</dbReference>
<evidence type="ECO:0000256" key="1">
    <source>
        <dbReference type="ARBA" id="ARBA00004604"/>
    </source>
</evidence>
<comment type="subcellular location">
    <subcellularLocation>
        <location evidence="1">Nucleus</location>
        <location evidence="1">Nucleolus</location>
    </subcellularLocation>
</comment>
<keyword evidence="4" id="KW-0597">Phosphoprotein</keyword>
<dbReference type="PANTHER" id="PTHR13031">
    <property type="entry name" value="RIBONUCLEASE P SUBUNIT P30"/>
    <property type="match status" value="1"/>
</dbReference>
<keyword evidence="7" id="KW-0539">Nucleus</keyword>
<dbReference type="PANTHER" id="PTHR13031:SF0">
    <property type="entry name" value="RIBONUCLEASE P PROTEIN SUBUNIT P30"/>
    <property type="match status" value="1"/>
</dbReference>
<dbReference type="EMBL" id="HAEG01006006">
    <property type="protein sequence ID" value="SBR75603.1"/>
    <property type="molecule type" value="Transcribed_RNA"/>
</dbReference>